<accession>A0A7V1GF09</accession>
<feature type="transmembrane region" description="Helical" evidence="1">
    <location>
        <begin position="12"/>
        <end position="31"/>
    </location>
</feature>
<organism evidence="2">
    <name type="scientific">Pseudoalteromonas prydzensis</name>
    <dbReference type="NCBI Taxonomy" id="182141"/>
    <lineage>
        <taxon>Bacteria</taxon>
        <taxon>Pseudomonadati</taxon>
        <taxon>Pseudomonadota</taxon>
        <taxon>Gammaproteobacteria</taxon>
        <taxon>Alteromonadales</taxon>
        <taxon>Pseudoalteromonadaceae</taxon>
        <taxon>Pseudoalteromonas</taxon>
    </lineage>
</organism>
<keyword evidence="1" id="KW-1133">Transmembrane helix</keyword>
<dbReference type="AlphaFoldDB" id="A0A7V1GF09"/>
<evidence type="ECO:0000256" key="1">
    <source>
        <dbReference type="SAM" id="Phobius"/>
    </source>
</evidence>
<gene>
    <name evidence="2" type="ORF">ENH88_13435</name>
</gene>
<proteinExistence type="predicted"/>
<dbReference type="EMBL" id="DRGM01000140">
    <property type="protein sequence ID" value="HEA17421.1"/>
    <property type="molecule type" value="Genomic_DNA"/>
</dbReference>
<reference evidence="2" key="1">
    <citation type="journal article" date="2020" name="mSystems">
        <title>Genome- and Community-Level Interaction Insights into Carbon Utilization and Element Cycling Functions of Hydrothermarchaeota in Hydrothermal Sediment.</title>
        <authorList>
            <person name="Zhou Z."/>
            <person name="Liu Y."/>
            <person name="Xu W."/>
            <person name="Pan J."/>
            <person name="Luo Z.H."/>
            <person name="Li M."/>
        </authorList>
    </citation>
    <scope>NUCLEOTIDE SEQUENCE [LARGE SCALE GENOMIC DNA]</scope>
    <source>
        <strain evidence="2">HyVt-346</strain>
    </source>
</reference>
<evidence type="ECO:0000313" key="2">
    <source>
        <dbReference type="EMBL" id="HEA17421.1"/>
    </source>
</evidence>
<dbReference type="Proteomes" id="UP000886188">
    <property type="component" value="Unassembled WGS sequence"/>
</dbReference>
<feature type="non-terminal residue" evidence="2">
    <location>
        <position position="98"/>
    </location>
</feature>
<sequence>MLNNLSLRKKILLLIGGTITVLLIIASTFFVKHIANLSRENIENEAQSYLQTEQLSMQSYFAMYGKMVSTFVNNPHLINFFENWDTRDQALESAPGYN</sequence>
<protein>
    <submittedName>
        <fullName evidence="2">Chemotaxis protein</fullName>
    </submittedName>
</protein>
<keyword evidence="1" id="KW-0812">Transmembrane</keyword>
<comment type="caution">
    <text evidence="2">The sequence shown here is derived from an EMBL/GenBank/DDBJ whole genome shotgun (WGS) entry which is preliminary data.</text>
</comment>
<keyword evidence="1" id="KW-0472">Membrane</keyword>
<name>A0A7V1GF09_9GAMM</name>